<organism evidence="1 2">
    <name type="scientific">Canavalia gladiata</name>
    <name type="common">Sword bean</name>
    <name type="synonym">Dolichos gladiatus</name>
    <dbReference type="NCBI Taxonomy" id="3824"/>
    <lineage>
        <taxon>Eukaryota</taxon>
        <taxon>Viridiplantae</taxon>
        <taxon>Streptophyta</taxon>
        <taxon>Embryophyta</taxon>
        <taxon>Tracheophyta</taxon>
        <taxon>Spermatophyta</taxon>
        <taxon>Magnoliopsida</taxon>
        <taxon>eudicotyledons</taxon>
        <taxon>Gunneridae</taxon>
        <taxon>Pentapetalae</taxon>
        <taxon>rosids</taxon>
        <taxon>fabids</taxon>
        <taxon>Fabales</taxon>
        <taxon>Fabaceae</taxon>
        <taxon>Papilionoideae</taxon>
        <taxon>50 kb inversion clade</taxon>
        <taxon>NPAAA clade</taxon>
        <taxon>indigoferoid/millettioid clade</taxon>
        <taxon>Phaseoleae</taxon>
        <taxon>Canavalia</taxon>
    </lineage>
</organism>
<evidence type="ECO:0000313" key="1">
    <source>
        <dbReference type="EMBL" id="KAK7339996.1"/>
    </source>
</evidence>
<dbReference type="InterPro" id="IPR032710">
    <property type="entry name" value="NTF2-like_dom_sf"/>
</dbReference>
<dbReference type="Proteomes" id="UP001367508">
    <property type="component" value="Unassembled WGS sequence"/>
</dbReference>
<dbReference type="Gene3D" id="3.10.450.50">
    <property type="match status" value="1"/>
</dbReference>
<evidence type="ECO:0000313" key="2">
    <source>
        <dbReference type="Proteomes" id="UP001367508"/>
    </source>
</evidence>
<accession>A0AAN9QMP2</accession>
<dbReference type="PANTHER" id="PTHR33703">
    <property type="entry name" value="OS07G0691300 PROTEIN"/>
    <property type="match status" value="1"/>
</dbReference>
<gene>
    <name evidence="1" type="ORF">VNO77_20687</name>
</gene>
<proteinExistence type="predicted"/>
<dbReference type="EMBL" id="JAYMYQ010000004">
    <property type="protein sequence ID" value="KAK7339996.1"/>
    <property type="molecule type" value="Genomic_DNA"/>
</dbReference>
<sequence length="162" mass="18698">MAAGNKMEHVGVVESNDQKVEMQNKAIVEMLYKALLGQGTMDKVAKLLASDLEWWFHGPPQCNHMMRMLTGETDHKKGFRFEPRSVAAIGDCVITEGWEGQAYWVHVWTLKNGLMTQFREYFNTWLVVRDLRSPGWEDSITLWQSQPRDLYRRSLPGLVLAI</sequence>
<protein>
    <submittedName>
        <fullName evidence="1">Uncharacterized protein</fullName>
    </submittedName>
</protein>
<dbReference type="SUPFAM" id="SSF54427">
    <property type="entry name" value="NTF2-like"/>
    <property type="match status" value="1"/>
</dbReference>
<reference evidence="1 2" key="1">
    <citation type="submission" date="2024-01" db="EMBL/GenBank/DDBJ databases">
        <title>The genomes of 5 underutilized Papilionoideae crops provide insights into root nodulation and disease resistanc.</title>
        <authorList>
            <person name="Jiang F."/>
        </authorList>
    </citation>
    <scope>NUCLEOTIDE SEQUENCE [LARGE SCALE GENOMIC DNA]</scope>
    <source>
        <strain evidence="1">LVBAO_FW01</strain>
        <tissue evidence="1">Leaves</tissue>
    </source>
</reference>
<dbReference type="Pfam" id="PF07107">
    <property type="entry name" value="WI12"/>
    <property type="match status" value="1"/>
</dbReference>
<keyword evidence="2" id="KW-1185">Reference proteome</keyword>
<comment type="caution">
    <text evidence="1">The sequence shown here is derived from an EMBL/GenBank/DDBJ whole genome shotgun (WGS) entry which is preliminary data.</text>
</comment>
<dbReference type="AlphaFoldDB" id="A0AAN9QMP2"/>
<name>A0AAN9QMP2_CANGL</name>
<dbReference type="InterPro" id="IPR009798">
    <property type="entry name" value="Wun1-like"/>
</dbReference>
<dbReference type="PANTHER" id="PTHR33703:SF16">
    <property type="entry name" value="OS05G0342100 PROTEIN"/>
    <property type="match status" value="1"/>
</dbReference>